<evidence type="ECO:0000313" key="2">
    <source>
        <dbReference type="EMBL" id="TDG80188.1"/>
    </source>
</evidence>
<protein>
    <recommendedName>
        <fullName evidence="4">DUF2188 domain-containing protein</fullName>
    </recommendedName>
</protein>
<gene>
    <name evidence="2" type="ORF">C5L31_001798</name>
</gene>
<dbReference type="OrthoDB" id="8858565at2"/>
<keyword evidence="3" id="KW-1185">Reference proteome</keyword>
<dbReference type="STRING" id="1122149.FD44_GL000812"/>
<evidence type="ECO:0000313" key="3">
    <source>
        <dbReference type="Proteomes" id="UP000294854"/>
    </source>
</evidence>
<dbReference type="InterPro" id="IPR018691">
    <property type="entry name" value="DUF2188"/>
</dbReference>
<dbReference type="RefSeq" id="WP_010619222.1">
    <property type="nucleotide sequence ID" value="NZ_CP042371.1"/>
</dbReference>
<dbReference type="EMBL" id="PUFO01000012">
    <property type="protein sequence ID" value="TDG80188.1"/>
    <property type="molecule type" value="Genomic_DNA"/>
</dbReference>
<feature type="region of interest" description="Disordered" evidence="1">
    <location>
        <begin position="62"/>
        <end position="81"/>
    </location>
</feature>
<dbReference type="Pfam" id="PF09954">
    <property type="entry name" value="DUF2188"/>
    <property type="match status" value="1"/>
</dbReference>
<name>A0A4R5NSL0_9LACO</name>
<dbReference type="Proteomes" id="UP000294854">
    <property type="component" value="Unassembled WGS sequence"/>
</dbReference>
<reference evidence="2 3" key="1">
    <citation type="journal article" date="2019" name="Appl. Microbiol. Biotechnol.">
        <title>Uncovering carbohydrate metabolism through a genotype-phenotype association study of 56 lactic acid bacteria genomes.</title>
        <authorList>
            <person name="Buron-Moles G."/>
            <person name="Chailyan A."/>
            <person name="Dolejs I."/>
            <person name="Forster J."/>
            <person name="Miks M.H."/>
        </authorList>
    </citation>
    <scope>NUCLEOTIDE SEQUENCE [LARGE SCALE GENOMIC DNA]</scope>
    <source>
        <strain evidence="2 3">ATCC 49373</strain>
    </source>
</reference>
<comment type="caution">
    <text evidence="2">The sequence shown here is derived from an EMBL/GenBank/DDBJ whole genome shotgun (WGS) entry which is preliminary data.</text>
</comment>
<evidence type="ECO:0008006" key="4">
    <source>
        <dbReference type="Google" id="ProtNLM"/>
    </source>
</evidence>
<evidence type="ECO:0000256" key="1">
    <source>
        <dbReference type="SAM" id="MobiDB-lite"/>
    </source>
</evidence>
<proteinExistence type="predicted"/>
<organism evidence="2 3">
    <name type="scientific">Secundilactobacillus malefermentans</name>
    <dbReference type="NCBI Taxonomy" id="176292"/>
    <lineage>
        <taxon>Bacteria</taxon>
        <taxon>Bacillati</taxon>
        <taxon>Bacillota</taxon>
        <taxon>Bacilli</taxon>
        <taxon>Lactobacillales</taxon>
        <taxon>Lactobacillaceae</taxon>
        <taxon>Secundilactobacillus</taxon>
    </lineage>
</organism>
<accession>A0A4R5NSL0</accession>
<sequence>MPWNMQDYPNSMKNMPHLERKKAIDMANAMVADGYPEDRAIPIAMSQAGKWYENATDKEIRELRREGNPGKHDQHDGDPEHSRLIDADEIVQHQEDGWAVMAKGAKQASHIFDTKKEAVKRAREIADNKDSSVRVYRKNGTLQEVVTP</sequence>
<dbReference type="AlphaFoldDB" id="A0A4R5NSL0"/>